<keyword evidence="8" id="KW-0969">Cilium</keyword>
<evidence type="ECO:0000256" key="2">
    <source>
        <dbReference type="ARBA" id="ARBA00006929"/>
    </source>
</evidence>
<dbReference type="PROSITE" id="PS51257">
    <property type="entry name" value="PROKAR_LIPOPROTEIN"/>
    <property type="match status" value="1"/>
</dbReference>
<dbReference type="InterPro" id="IPR000527">
    <property type="entry name" value="Flag_Lring"/>
</dbReference>
<keyword evidence="9" id="KW-1185">Reference proteome</keyword>
<evidence type="ECO:0000256" key="5">
    <source>
        <dbReference type="ARBA" id="ARBA00023143"/>
    </source>
</evidence>
<comment type="similarity">
    <text evidence="2 7">Belongs to the FlgH family.</text>
</comment>
<proteinExistence type="inferred from homology"/>
<dbReference type="PRINTS" id="PR01008">
    <property type="entry name" value="FLGLRINGFLGH"/>
</dbReference>
<comment type="subcellular location">
    <subcellularLocation>
        <location evidence="7">Cell outer membrane</location>
        <topology evidence="7">Lipid-anchor</topology>
    </subcellularLocation>
    <subcellularLocation>
        <location evidence="7">Bacterial flagellum basal body</location>
    </subcellularLocation>
</comment>
<evidence type="ECO:0000313" key="9">
    <source>
        <dbReference type="Proteomes" id="UP001204851"/>
    </source>
</evidence>
<evidence type="ECO:0000313" key="8">
    <source>
        <dbReference type="EMBL" id="MCO5977085.1"/>
    </source>
</evidence>
<dbReference type="EMBL" id="JAMXMC010000005">
    <property type="protein sequence ID" value="MCO5977085.1"/>
    <property type="molecule type" value="Genomic_DNA"/>
</dbReference>
<keyword evidence="8" id="KW-0966">Cell projection</keyword>
<name>A0ABT1BLJ4_9BURK</name>
<evidence type="ECO:0000256" key="6">
    <source>
        <dbReference type="ARBA" id="ARBA00023237"/>
    </source>
</evidence>
<dbReference type="HAMAP" id="MF_00415">
    <property type="entry name" value="FlgH"/>
    <property type="match status" value="1"/>
</dbReference>
<accession>A0ABT1BLJ4</accession>
<keyword evidence="8" id="KW-0282">Flagellum</keyword>
<evidence type="ECO:0000256" key="1">
    <source>
        <dbReference type="ARBA" id="ARBA00002591"/>
    </source>
</evidence>
<sequence>MMPRAFLSFPSVPSGAGLLGLAALLLGGCAVVEPPRPPELTAPDPLPLVQEKPRHGSAGGVYVPDNGWSLTSDVRSFHPGDVLTVMLSETTQASKKADTSFGKNSDVSVSPAVIAGKSVKTDIGLSNKTDFSGTAASTQQNTLQGAITVVVHEVLPNGLLRVQGEKSLYLNQGEEMIRLAGYVRAADVTPDNRVSSQRLANARIAYAGSGALAEANNAGWLTRFFASPWMPF</sequence>
<keyword evidence="3 7" id="KW-0732">Signal</keyword>
<organism evidence="8 9">
    <name type="scientific">Ideonella oryzae</name>
    <dbReference type="NCBI Taxonomy" id="2937441"/>
    <lineage>
        <taxon>Bacteria</taxon>
        <taxon>Pseudomonadati</taxon>
        <taxon>Pseudomonadota</taxon>
        <taxon>Betaproteobacteria</taxon>
        <taxon>Burkholderiales</taxon>
        <taxon>Sphaerotilaceae</taxon>
        <taxon>Ideonella</taxon>
    </lineage>
</organism>
<gene>
    <name evidence="7 8" type="primary">flgH</name>
    <name evidence="8" type="ORF">M0L44_10215</name>
</gene>
<evidence type="ECO:0000256" key="3">
    <source>
        <dbReference type="ARBA" id="ARBA00022729"/>
    </source>
</evidence>
<comment type="caution">
    <text evidence="8">The sequence shown here is derived from an EMBL/GenBank/DDBJ whole genome shotgun (WGS) entry which is preliminary data.</text>
</comment>
<dbReference type="PANTHER" id="PTHR34933">
    <property type="entry name" value="FLAGELLAR L-RING PROTEIN"/>
    <property type="match status" value="1"/>
</dbReference>
<comment type="function">
    <text evidence="1 7">Assembles around the rod to form the L-ring and probably protects the motor/basal body from shearing forces during rotation.</text>
</comment>
<evidence type="ECO:0000256" key="7">
    <source>
        <dbReference type="HAMAP-Rule" id="MF_00415"/>
    </source>
</evidence>
<reference evidence="8 9" key="1">
    <citation type="submission" date="2022-06" db="EMBL/GenBank/DDBJ databases">
        <title>Ideonella sp. NS12-5 Genome sequencing and assembly.</title>
        <authorList>
            <person name="Jung Y."/>
        </authorList>
    </citation>
    <scope>NUCLEOTIDE SEQUENCE [LARGE SCALE GENOMIC DNA]</scope>
    <source>
        <strain evidence="8 9">NS12-5</strain>
    </source>
</reference>
<comment type="subunit">
    <text evidence="7">The basal body constitutes a major portion of the flagellar organelle and consists of four rings (L,P,S, and M) mounted on a central rod.</text>
</comment>
<dbReference type="Proteomes" id="UP001204851">
    <property type="component" value="Unassembled WGS sequence"/>
</dbReference>
<keyword evidence="6 7" id="KW-0998">Cell outer membrane</keyword>
<dbReference type="Pfam" id="PF02107">
    <property type="entry name" value="FlgH"/>
    <property type="match status" value="1"/>
</dbReference>
<dbReference type="PANTHER" id="PTHR34933:SF1">
    <property type="entry name" value="FLAGELLAR L-RING PROTEIN"/>
    <property type="match status" value="1"/>
</dbReference>
<dbReference type="NCBIfam" id="NF001304">
    <property type="entry name" value="PRK00249.1-4"/>
    <property type="match status" value="1"/>
</dbReference>
<keyword evidence="5 7" id="KW-0975">Bacterial flagellum</keyword>
<keyword evidence="4 7" id="KW-0472">Membrane</keyword>
<evidence type="ECO:0000256" key="4">
    <source>
        <dbReference type="ARBA" id="ARBA00023136"/>
    </source>
</evidence>
<keyword evidence="7" id="KW-0449">Lipoprotein</keyword>
<protein>
    <recommendedName>
        <fullName evidence="7">Flagellar L-ring protein</fullName>
    </recommendedName>
    <alternativeName>
        <fullName evidence="7">Basal body L-ring protein</fullName>
    </alternativeName>
</protein>